<name>A0A5F8A1K3_MACMU</name>
<protein>
    <submittedName>
        <fullName evidence="3">Distal membrane arm assembly component 1</fullName>
    </submittedName>
</protein>
<dbReference type="Proteomes" id="UP000006718">
    <property type="component" value="Chromosome 15"/>
</dbReference>
<dbReference type="PANTHER" id="PTHR36469">
    <property type="entry name" value="DISTAL MEMBRANE-ARM ASSEMBLY COMPLEX PROTEIN 1"/>
    <property type="match status" value="1"/>
</dbReference>
<sequence>MGFQVSKPLEFSKIAASPDTAAVPAKPAPPATPGAPTSPAEHNWLKTCWSCRVLSGLGLMGAGGYVYWEARKPMKMGYPPGPWTITKMVIGISEHQGTALGRVGYLWGRGRKGSSHVGGEAGCWRWSGGGGTSNKVREEVVGTPFFLFFFF</sequence>
<dbReference type="FunCoup" id="A0A5F8A1K3">
    <property type="interactions" value="19"/>
</dbReference>
<feature type="region of interest" description="Disordered" evidence="1">
    <location>
        <begin position="20"/>
        <end position="40"/>
    </location>
</feature>
<evidence type="ECO:0000313" key="4">
    <source>
        <dbReference type="Proteomes" id="UP000006718"/>
    </source>
</evidence>
<dbReference type="InterPro" id="IPR028036">
    <property type="entry name" value="DMAC1-like_dom"/>
</dbReference>
<dbReference type="GO" id="GO:0032981">
    <property type="term" value="P:mitochondrial respiratory chain complex I assembly"/>
    <property type="evidence" value="ECO:0000318"/>
    <property type="project" value="GO_Central"/>
</dbReference>
<dbReference type="VEuPathDB" id="HostDB:ENSMMUG00000050277"/>
<dbReference type="Pfam" id="PF15055">
    <property type="entry name" value="DMAC1_Dmo2"/>
    <property type="match status" value="1"/>
</dbReference>
<dbReference type="PaxDb" id="9544-ENSMMUP00000021856"/>
<accession>A0A5F8A1K3</accession>
<dbReference type="InParanoid" id="A0A5F8A1K3"/>
<evidence type="ECO:0000313" key="3">
    <source>
        <dbReference type="Ensembl" id="ENSMMUP00000071797.1"/>
    </source>
</evidence>
<evidence type="ECO:0000259" key="2">
    <source>
        <dbReference type="Pfam" id="PF15055"/>
    </source>
</evidence>
<feature type="domain" description="Distal membrane-arm assembly complex protein 1-like" evidence="2">
    <location>
        <begin position="48"/>
        <end position="93"/>
    </location>
</feature>
<dbReference type="PANTHER" id="PTHR36469:SF1">
    <property type="entry name" value="DISTAL MEMBRANE-ARM ASSEMBLY COMPLEX PROTEIN 1"/>
    <property type="match status" value="1"/>
</dbReference>
<dbReference type="Bgee" id="ENSMMUG00000050277">
    <property type="expression patterns" value="Expressed in ileum and 22 other cell types or tissues"/>
</dbReference>
<evidence type="ECO:0000256" key="1">
    <source>
        <dbReference type="SAM" id="MobiDB-lite"/>
    </source>
</evidence>
<dbReference type="GO" id="GO:0005743">
    <property type="term" value="C:mitochondrial inner membrane"/>
    <property type="evidence" value="ECO:0000318"/>
    <property type="project" value="GO_Central"/>
</dbReference>
<reference evidence="3" key="4">
    <citation type="submission" date="2025-09" db="UniProtKB">
        <authorList>
            <consortium name="Ensembl"/>
        </authorList>
    </citation>
    <scope>IDENTIFICATION</scope>
    <source>
        <strain evidence="3">17573</strain>
    </source>
</reference>
<keyword evidence="4" id="KW-1185">Reference proteome</keyword>
<dbReference type="Ensembl" id="ENSMMUT00000088696.1">
    <property type="protein sequence ID" value="ENSMMUP00000071797.1"/>
    <property type="gene ID" value="ENSMMUG00000050277.1"/>
</dbReference>
<organism evidence="3 4">
    <name type="scientific">Macaca mulatta</name>
    <name type="common">Rhesus macaque</name>
    <dbReference type="NCBI Taxonomy" id="9544"/>
    <lineage>
        <taxon>Eukaryota</taxon>
        <taxon>Metazoa</taxon>
        <taxon>Chordata</taxon>
        <taxon>Craniata</taxon>
        <taxon>Vertebrata</taxon>
        <taxon>Euteleostomi</taxon>
        <taxon>Mammalia</taxon>
        <taxon>Eutheria</taxon>
        <taxon>Euarchontoglires</taxon>
        <taxon>Primates</taxon>
        <taxon>Haplorrhini</taxon>
        <taxon>Catarrhini</taxon>
        <taxon>Cercopithecidae</taxon>
        <taxon>Cercopithecinae</taxon>
        <taxon>Macaca</taxon>
    </lineage>
</organism>
<reference evidence="3" key="2">
    <citation type="submission" date="2019-01" db="EMBL/GenBank/DDBJ databases">
        <authorList>
            <person name="Graves T."/>
            <person name="Eichler E.E."/>
            <person name="Wilson R.K."/>
        </authorList>
    </citation>
    <scope>NUCLEOTIDE SEQUENCE [LARGE SCALE GENOMIC DNA]</scope>
    <source>
        <strain evidence="3">17573</strain>
    </source>
</reference>
<dbReference type="STRING" id="9544.ENSMMUP00000071797"/>
<proteinExistence type="predicted"/>
<reference evidence="3" key="3">
    <citation type="submission" date="2025-08" db="UniProtKB">
        <authorList>
            <consortium name="Ensembl"/>
        </authorList>
    </citation>
    <scope>IDENTIFICATION</scope>
    <source>
        <strain evidence="3">17573</strain>
    </source>
</reference>
<dbReference type="GeneTree" id="ENSGT00390000003343"/>
<dbReference type="AlphaFoldDB" id="A0A5F8A1K3"/>
<dbReference type="InterPro" id="IPR053117">
    <property type="entry name" value="DMAC_Protein"/>
</dbReference>
<reference evidence="4" key="1">
    <citation type="journal article" date="2007" name="Science">
        <title>Evolutionary and biomedical insights from the rhesus macaque genome.</title>
        <authorList>
            <person name="Gibbs R.A."/>
            <person name="Rogers J."/>
            <person name="Katze M.G."/>
            <person name="Bumgarner R."/>
            <person name="Weinstock G.M."/>
            <person name="Mardis E.R."/>
            <person name="Remington K.A."/>
            <person name="Strausberg R.L."/>
            <person name="Venter J.C."/>
            <person name="Wilson R.K."/>
            <person name="Batzer M.A."/>
            <person name="Bustamante C.D."/>
            <person name="Eichler E.E."/>
            <person name="Hahn M.W."/>
            <person name="Hardison R.C."/>
            <person name="Makova K.D."/>
            <person name="Miller W."/>
            <person name="Milosavljevic A."/>
            <person name="Palermo R.E."/>
            <person name="Siepel A."/>
            <person name="Sikela J.M."/>
            <person name="Attaway T."/>
            <person name="Bell S."/>
            <person name="Bernard K.E."/>
            <person name="Buhay C.J."/>
            <person name="Chandrabose M.N."/>
            <person name="Dao M."/>
            <person name="Davis C."/>
            <person name="Delehaunty K.D."/>
            <person name="Ding Y."/>
            <person name="Dinh H.H."/>
            <person name="Dugan-Rocha S."/>
            <person name="Fulton L.A."/>
            <person name="Gabisi R.A."/>
            <person name="Garner T.T."/>
            <person name="Godfrey J."/>
            <person name="Hawes A.C."/>
            <person name="Hernandez J."/>
            <person name="Hines S."/>
            <person name="Holder M."/>
            <person name="Hume J."/>
            <person name="Jhangiani S.N."/>
            <person name="Joshi V."/>
            <person name="Khan Z.M."/>
            <person name="Kirkness E.F."/>
            <person name="Cree A."/>
            <person name="Fowler R.G."/>
            <person name="Lee S."/>
            <person name="Lewis L.R."/>
            <person name="Li Z."/>
            <person name="Liu Y.-S."/>
            <person name="Moore S.M."/>
            <person name="Muzny D."/>
            <person name="Nazareth L.V."/>
            <person name="Ngo D.N."/>
            <person name="Okwuonu G.O."/>
            <person name="Pai G."/>
            <person name="Parker D."/>
            <person name="Paul H.A."/>
            <person name="Pfannkoch C."/>
            <person name="Pohl C.S."/>
            <person name="Rogers Y.-H.C."/>
            <person name="Ruiz S.J."/>
            <person name="Sabo A."/>
            <person name="Santibanez J."/>
            <person name="Schneider B.W."/>
            <person name="Smith S.M."/>
            <person name="Sodergren E."/>
            <person name="Svatek A.F."/>
            <person name="Utterback T.R."/>
            <person name="Vattathil S."/>
            <person name="Warren W."/>
            <person name="White C.S."/>
            <person name="Chinwalla A.T."/>
            <person name="Feng Y."/>
            <person name="Halpern A.L."/>
            <person name="Hillier L.W."/>
            <person name="Huang X."/>
            <person name="Minx P."/>
            <person name="Nelson J.O."/>
            <person name="Pepin K.H."/>
            <person name="Qin X."/>
            <person name="Sutton G.G."/>
            <person name="Venter E."/>
            <person name="Walenz B.P."/>
            <person name="Wallis J.W."/>
            <person name="Worley K.C."/>
            <person name="Yang S.-P."/>
            <person name="Jones S.M."/>
            <person name="Marra M.A."/>
            <person name="Rocchi M."/>
            <person name="Schein J.E."/>
            <person name="Baertsch R."/>
            <person name="Clarke L."/>
            <person name="Csuros M."/>
            <person name="Glasscock J."/>
            <person name="Harris R.A."/>
            <person name="Havlak P."/>
            <person name="Jackson A.R."/>
            <person name="Jiang H."/>
            <person name="Liu Y."/>
            <person name="Messina D.N."/>
            <person name="Shen Y."/>
            <person name="Song H.X.-Z."/>
            <person name="Wylie T."/>
            <person name="Zhang L."/>
            <person name="Birney E."/>
            <person name="Han K."/>
            <person name="Konkel M.K."/>
            <person name="Lee J."/>
            <person name="Smit A.F.A."/>
            <person name="Ullmer B."/>
            <person name="Wang H."/>
            <person name="Xing J."/>
            <person name="Burhans R."/>
            <person name="Cheng Z."/>
            <person name="Karro J.E."/>
            <person name="Ma J."/>
            <person name="Raney B."/>
            <person name="She X."/>
            <person name="Cox M.J."/>
            <person name="Demuth J.P."/>
            <person name="Dumas L.J."/>
            <person name="Han S.-G."/>
            <person name="Hopkins J."/>
            <person name="Karimpour-Fard A."/>
            <person name="Kim Y.H."/>
            <person name="Pollack J.R."/>
            <person name="Vinar T."/>
            <person name="Addo-Quaye C."/>
            <person name="Degenhardt J."/>
            <person name="Denby A."/>
            <person name="Hubisz M.J."/>
            <person name="Indap A."/>
            <person name="Kosiol C."/>
            <person name="Lahn B.T."/>
            <person name="Lawson H.A."/>
            <person name="Marklein A."/>
            <person name="Nielsen R."/>
            <person name="Vallender E.J."/>
            <person name="Clark A.G."/>
            <person name="Ferguson B."/>
            <person name="Hernandez R.D."/>
            <person name="Hirani K."/>
            <person name="Kehrer-Sawatzki H."/>
            <person name="Kolb J."/>
            <person name="Patil S."/>
            <person name="Pu L.-L."/>
            <person name="Ren Y."/>
            <person name="Smith D.G."/>
            <person name="Wheeler D.A."/>
            <person name="Schenck I."/>
            <person name="Ball E.V."/>
            <person name="Chen R."/>
            <person name="Cooper D.N."/>
            <person name="Giardine B."/>
            <person name="Hsu F."/>
            <person name="Kent W.J."/>
            <person name="Lesk A."/>
            <person name="Nelson D.L."/>
            <person name="O'brien W.E."/>
            <person name="Pruefer K."/>
            <person name="Stenson P.D."/>
            <person name="Wallace J.C."/>
            <person name="Ke H."/>
            <person name="Liu X.-M."/>
            <person name="Wang P."/>
            <person name="Xiang A.P."/>
            <person name="Yang F."/>
            <person name="Barber G.P."/>
            <person name="Haussler D."/>
            <person name="Karolchik D."/>
            <person name="Kern A.D."/>
            <person name="Kuhn R.M."/>
            <person name="Smith K.E."/>
            <person name="Zwieg A.S."/>
        </authorList>
    </citation>
    <scope>NUCLEOTIDE SEQUENCE [LARGE SCALE GENOMIC DNA]</scope>
    <source>
        <strain evidence="4">17573</strain>
    </source>
</reference>